<evidence type="ECO:0000313" key="7">
    <source>
        <dbReference type="Proteomes" id="UP000247811"/>
    </source>
</evidence>
<keyword evidence="7" id="KW-1185">Reference proteome</keyword>
<dbReference type="GO" id="GO:0007165">
    <property type="term" value="P:signal transduction"/>
    <property type="evidence" value="ECO:0007669"/>
    <property type="project" value="InterPro"/>
</dbReference>
<organism evidence="6 7">
    <name type="scientific">Sphaerotilus hippei</name>
    <dbReference type="NCBI Taxonomy" id="744406"/>
    <lineage>
        <taxon>Bacteria</taxon>
        <taxon>Pseudomonadati</taxon>
        <taxon>Pseudomonadota</taxon>
        <taxon>Betaproteobacteria</taxon>
        <taxon>Burkholderiales</taxon>
        <taxon>Sphaerotilaceae</taxon>
        <taxon>Sphaerotilus</taxon>
    </lineage>
</organism>
<dbReference type="PANTHER" id="PTHR22617">
    <property type="entry name" value="CHEMOTAXIS SENSOR HISTIDINE KINASE-RELATED"/>
    <property type="match status" value="1"/>
</dbReference>
<dbReference type="InterPro" id="IPR039315">
    <property type="entry name" value="CheW"/>
</dbReference>
<dbReference type="RefSeq" id="WP_110399588.1">
    <property type="nucleotide sequence ID" value="NZ_QJJS01000003.1"/>
</dbReference>
<feature type="region of interest" description="Disordered" evidence="4">
    <location>
        <begin position="352"/>
        <end position="380"/>
    </location>
</feature>
<name>A0A318H4D6_9BURK</name>
<proteinExistence type="predicted"/>
<dbReference type="Gene3D" id="2.40.50.180">
    <property type="entry name" value="CheA-289, Domain 4"/>
    <property type="match status" value="3"/>
</dbReference>
<dbReference type="SMART" id="SM00260">
    <property type="entry name" value="CheW"/>
    <property type="match status" value="3"/>
</dbReference>
<dbReference type="PROSITE" id="PS50851">
    <property type="entry name" value="CHEW"/>
    <property type="match status" value="3"/>
</dbReference>
<dbReference type="Gene3D" id="2.30.30.40">
    <property type="entry name" value="SH3 Domains"/>
    <property type="match status" value="3"/>
</dbReference>
<dbReference type="EMBL" id="QJJS01000003">
    <property type="protein sequence ID" value="PXW98011.1"/>
    <property type="molecule type" value="Genomic_DNA"/>
</dbReference>
<feature type="domain" description="CheW-like" evidence="5">
    <location>
        <begin position="381"/>
        <end position="523"/>
    </location>
</feature>
<gene>
    <name evidence="6" type="ORF">C7444_103102</name>
</gene>
<dbReference type="InterPro" id="IPR036061">
    <property type="entry name" value="CheW-like_dom_sf"/>
</dbReference>
<evidence type="ECO:0000256" key="4">
    <source>
        <dbReference type="SAM" id="MobiDB-lite"/>
    </source>
</evidence>
<reference evidence="6 7" key="1">
    <citation type="submission" date="2018-05" db="EMBL/GenBank/DDBJ databases">
        <title>Genomic Encyclopedia of Type Strains, Phase IV (KMG-IV): sequencing the most valuable type-strain genomes for metagenomic binning, comparative biology and taxonomic classification.</title>
        <authorList>
            <person name="Goeker M."/>
        </authorList>
    </citation>
    <scope>NUCLEOTIDE SEQUENCE [LARGE SCALE GENOMIC DNA]</scope>
    <source>
        <strain evidence="6 7">DSM 566</strain>
    </source>
</reference>
<dbReference type="Proteomes" id="UP000247811">
    <property type="component" value="Unassembled WGS sequence"/>
</dbReference>
<comment type="caution">
    <text evidence="6">The sequence shown here is derived from an EMBL/GenBank/DDBJ whole genome shotgun (WGS) entry which is preliminary data.</text>
</comment>
<evidence type="ECO:0000259" key="5">
    <source>
        <dbReference type="PROSITE" id="PS50851"/>
    </source>
</evidence>
<feature type="domain" description="CheW-like" evidence="5">
    <location>
        <begin position="199"/>
        <end position="344"/>
    </location>
</feature>
<comment type="subcellular location">
    <subcellularLocation>
        <location evidence="1">Cytoplasm</location>
    </subcellularLocation>
</comment>
<dbReference type="OrthoDB" id="9790406at2"/>
<evidence type="ECO:0000256" key="1">
    <source>
        <dbReference type="ARBA" id="ARBA00004496"/>
    </source>
</evidence>
<feature type="domain" description="CheW-like" evidence="5">
    <location>
        <begin position="21"/>
        <end position="165"/>
    </location>
</feature>
<dbReference type="SUPFAM" id="SSF50341">
    <property type="entry name" value="CheW-like"/>
    <property type="match status" value="3"/>
</dbReference>
<dbReference type="Pfam" id="PF01584">
    <property type="entry name" value="CheW"/>
    <property type="match status" value="3"/>
</dbReference>
<dbReference type="InterPro" id="IPR002545">
    <property type="entry name" value="CheW-lke_dom"/>
</dbReference>
<evidence type="ECO:0000256" key="3">
    <source>
        <dbReference type="ARBA" id="ARBA00022490"/>
    </source>
</evidence>
<accession>A0A318H4D6</accession>
<keyword evidence="3" id="KW-0963">Cytoplasm</keyword>
<protein>
    <recommendedName>
        <fullName evidence="2">Chemotaxis protein CheW</fullName>
    </recommendedName>
</protein>
<dbReference type="PANTHER" id="PTHR22617:SF45">
    <property type="entry name" value="CHEMOTAXIS PROTEIN CHEW"/>
    <property type="match status" value="1"/>
</dbReference>
<sequence length="553" mass="60544">MSDHSTDTVGDAADDELAGQDNQFVTFALAGEMFAVPMGPVQEIIRVPVVAQLPLAPDTLDGLANLRGRVLPLINLRRLFGCEARDNDDATRAVVINLGQPLGFVVDRVASVVSVEPGQIEPASSISSVVAADFITGVIRQDQDRNDQRLLLVLDFARLIEQEFSQVAQRGDSRRLEMGEVHGTADGADDDEDHAGSEELRLVSFAVAEQEYAVDIAHVHEIVQLPERITALPNTAGHVLGVISLRQRLLPLVSLRSMFGLPVLHAQEQHRIVVIALPGGSQVGLVTDSVKEVLSVPRALAEPMPALLARDSALQEFAGICRLEDGKRLVSIIDTRQLLGMSEVRDALEQARDRDLTLSEDDDMNTSRSNGERESSRDDDDTQVVIFRLGAEEFGVPIMSVQEIVRVPETLTRVPRTPRFVEGVINLRGTVLPVIDQRTRLGMAGIERNDRQRIMVYLLNGVRTGFIVDSVAEVLRIPRQQIDPAPDLSVEQGRLISQVAKLDHDQRLVMLIDPDHLLQSREVQSIQGWTQGGDTSEAETGTGRAEPGLRQAA</sequence>
<dbReference type="GO" id="GO:0006935">
    <property type="term" value="P:chemotaxis"/>
    <property type="evidence" value="ECO:0007669"/>
    <property type="project" value="InterPro"/>
</dbReference>
<evidence type="ECO:0000313" key="6">
    <source>
        <dbReference type="EMBL" id="PXW98011.1"/>
    </source>
</evidence>
<dbReference type="AlphaFoldDB" id="A0A318H4D6"/>
<feature type="region of interest" description="Disordered" evidence="4">
    <location>
        <begin position="528"/>
        <end position="553"/>
    </location>
</feature>
<evidence type="ECO:0000256" key="2">
    <source>
        <dbReference type="ARBA" id="ARBA00021483"/>
    </source>
</evidence>
<dbReference type="GO" id="GO:0005829">
    <property type="term" value="C:cytosol"/>
    <property type="evidence" value="ECO:0007669"/>
    <property type="project" value="TreeGrafter"/>
</dbReference>
<dbReference type="CDD" id="cd00732">
    <property type="entry name" value="CheW"/>
    <property type="match status" value="1"/>
</dbReference>